<protein>
    <recommendedName>
        <fullName evidence="3">Integrator complex subunit 4/Protein SIEL C-terminal Ig-like domain-containing protein</fullName>
    </recommendedName>
</protein>
<sequence length="902" mass="105170">MSRNKKRKETVEIKEKEKKEFEFEFEFEINYSLPNKFIDESFTKLKPNEVVKMVQNLISIIKNEIKNKIQKKKLNSYFVILEELLINPHICSKELIKEMINLKIFQMKELKEYKLVENWFSMMKKILILKKIEEKERNELNQHFMEWISSLKASYRRKSLELLCLNCEEDSESILQTTVSSFISDRDCRVRKTAIECLVTLHKRRIELNLVLLKEPAFGSILDGYEPVKISGIKLIVVLANLRNAYPKFVEECFEQVAMQIFSISPEVRKFSCLVLPSIPVFTHKPHLQVLQKKSVVLSSSTNTGDRQKKEQDQKMHQGALIYGLEDENREVRLAAINSTCELSLLSKDVANHAIDHLVYMVSDGSDSVRMAAINSLTKISQNGIKLSLAHLDNLLPGLEDISPSIRKHIRILLFSVNLSTVDCLLILVRKILTSLEKYPDDLNHILKCLSLIGKKNSTFTELLTKELLKLDVEFMVHEPNPDDIFYVSLLVLVLNAASMNSKILQLLPEYIFRHYSFLKDKYPEYFAQDLGANNISQNSNPKIQLQMQSDHDFVNFSLSKLEKSYFLMNYDSEQFQNENFALSLLESSIPKLVEYLSKPRTRNTLDHQPFANQDDSILKFANYIESFNEQILLHHSKSRLLTNFKYMKNLIRYIHLFIKIQSEGSTKSLQMESVTEMKTTMYQIRDLFVGFDSLSFCWIYIFITHSKLIEALFETKEQKTDKISKVQKSFQKTISLFQNFHLEVPQFFLQAYQDSQKKSILNSDIVFNHLWISIPINKDLSLKEISSSIIQNQFIKSSPEKPLQISNQINVYFPIHILLKNSIYSKQKFKVRVSFPDESENYYQIKHHDFVSISRNKQEIYKQISICRQYLSKDIAEIKLGLICGKSLASDEISLYLFVTN</sequence>
<dbReference type="EMBL" id="JAPDFW010000070">
    <property type="protein sequence ID" value="KAJ5074153.1"/>
    <property type="molecule type" value="Genomic_DNA"/>
</dbReference>
<name>A0A9Q0LMJ9_ANAIG</name>
<dbReference type="OrthoDB" id="18190at2759"/>
<evidence type="ECO:0000259" key="3">
    <source>
        <dbReference type="Pfam" id="PF25458"/>
    </source>
</evidence>
<comment type="caution">
    <text evidence="4">The sequence shown here is derived from an EMBL/GenBank/DDBJ whole genome shotgun (WGS) entry which is preliminary data.</text>
</comment>
<dbReference type="AlphaFoldDB" id="A0A9Q0LMJ9"/>
<reference evidence="4" key="1">
    <citation type="submission" date="2022-10" db="EMBL/GenBank/DDBJ databases">
        <title>Novel sulphate-reducing endosymbionts in the free-living metamonad Anaeramoeba.</title>
        <authorList>
            <person name="Jerlstrom-Hultqvist J."/>
            <person name="Cepicka I."/>
            <person name="Gallot-Lavallee L."/>
            <person name="Salas-Leiva D."/>
            <person name="Curtis B.A."/>
            <person name="Zahonova K."/>
            <person name="Pipaliya S."/>
            <person name="Dacks J."/>
            <person name="Roger A.J."/>
        </authorList>
    </citation>
    <scope>NUCLEOTIDE SEQUENCE</scope>
    <source>
        <strain evidence="4">BMAN</strain>
    </source>
</reference>
<dbReference type="InterPro" id="IPR057412">
    <property type="entry name" value="INTS4_C"/>
</dbReference>
<dbReference type="PANTHER" id="PTHR20938">
    <property type="entry name" value="INTEGRATOR COMPLEX SUBUNIT 4"/>
    <property type="match status" value="1"/>
</dbReference>
<keyword evidence="2" id="KW-0539">Nucleus</keyword>
<comment type="subcellular location">
    <subcellularLocation>
        <location evidence="1">Nucleus</location>
    </subcellularLocation>
</comment>
<accession>A0A9Q0LMJ9</accession>
<feature type="domain" description="Integrator complex subunit 4/Protein SIEL C-terminal Ig-like" evidence="3">
    <location>
        <begin position="798"/>
        <end position="885"/>
    </location>
</feature>
<dbReference type="GO" id="GO:0005634">
    <property type="term" value="C:nucleus"/>
    <property type="evidence" value="ECO:0007669"/>
    <property type="project" value="UniProtKB-SubCell"/>
</dbReference>
<dbReference type="Proteomes" id="UP001149090">
    <property type="component" value="Unassembled WGS sequence"/>
</dbReference>
<evidence type="ECO:0000313" key="4">
    <source>
        <dbReference type="EMBL" id="KAJ5074153.1"/>
    </source>
</evidence>
<evidence type="ECO:0000313" key="5">
    <source>
        <dbReference type="Proteomes" id="UP001149090"/>
    </source>
</evidence>
<dbReference type="Pfam" id="PF25458">
    <property type="entry name" value="INTS4_C"/>
    <property type="match status" value="1"/>
</dbReference>
<gene>
    <name evidence="4" type="ORF">M0811_00781</name>
</gene>
<evidence type="ECO:0000256" key="1">
    <source>
        <dbReference type="ARBA" id="ARBA00004123"/>
    </source>
</evidence>
<dbReference type="InterPro" id="IPR011989">
    <property type="entry name" value="ARM-like"/>
</dbReference>
<dbReference type="SUPFAM" id="SSF48371">
    <property type="entry name" value="ARM repeat"/>
    <property type="match status" value="1"/>
</dbReference>
<dbReference type="OMA" id="FMEWISS"/>
<organism evidence="4 5">
    <name type="scientific">Anaeramoeba ignava</name>
    <name type="common">Anaerobic marine amoeba</name>
    <dbReference type="NCBI Taxonomy" id="1746090"/>
    <lineage>
        <taxon>Eukaryota</taxon>
        <taxon>Metamonada</taxon>
        <taxon>Anaeramoebidae</taxon>
        <taxon>Anaeramoeba</taxon>
    </lineage>
</organism>
<dbReference type="InterPro" id="IPR016024">
    <property type="entry name" value="ARM-type_fold"/>
</dbReference>
<keyword evidence="5" id="KW-1185">Reference proteome</keyword>
<dbReference type="PANTHER" id="PTHR20938:SF0">
    <property type="entry name" value="INTEGRATOR COMPLEX SUBUNIT 4"/>
    <property type="match status" value="1"/>
</dbReference>
<evidence type="ECO:0000256" key="2">
    <source>
        <dbReference type="ARBA" id="ARBA00023242"/>
    </source>
</evidence>
<dbReference type="Gene3D" id="1.25.10.10">
    <property type="entry name" value="Leucine-rich Repeat Variant"/>
    <property type="match status" value="1"/>
</dbReference>
<proteinExistence type="predicted"/>